<feature type="region of interest" description="Disordered" evidence="1">
    <location>
        <begin position="62"/>
        <end position="114"/>
    </location>
</feature>
<gene>
    <name evidence="2" type="ORF">CRG98_000359</name>
</gene>
<proteinExistence type="predicted"/>
<dbReference type="Proteomes" id="UP000233551">
    <property type="component" value="Unassembled WGS sequence"/>
</dbReference>
<keyword evidence="3" id="KW-1185">Reference proteome</keyword>
<evidence type="ECO:0000313" key="2">
    <source>
        <dbReference type="EMBL" id="PKI79239.1"/>
    </source>
</evidence>
<evidence type="ECO:0000256" key="1">
    <source>
        <dbReference type="SAM" id="MobiDB-lite"/>
    </source>
</evidence>
<dbReference type="EMBL" id="PGOL01000014">
    <property type="protein sequence ID" value="PKI79239.1"/>
    <property type="molecule type" value="Genomic_DNA"/>
</dbReference>
<name>A0A2I0LEY6_PUNGR</name>
<comment type="caution">
    <text evidence="2">The sequence shown here is derived from an EMBL/GenBank/DDBJ whole genome shotgun (WGS) entry which is preliminary data.</text>
</comment>
<organism evidence="2 3">
    <name type="scientific">Punica granatum</name>
    <name type="common">Pomegranate</name>
    <dbReference type="NCBI Taxonomy" id="22663"/>
    <lineage>
        <taxon>Eukaryota</taxon>
        <taxon>Viridiplantae</taxon>
        <taxon>Streptophyta</taxon>
        <taxon>Embryophyta</taxon>
        <taxon>Tracheophyta</taxon>
        <taxon>Spermatophyta</taxon>
        <taxon>Magnoliopsida</taxon>
        <taxon>eudicotyledons</taxon>
        <taxon>Gunneridae</taxon>
        <taxon>Pentapetalae</taxon>
        <taxon>rosids</taxon>
        <taxon>malvids</taxon>
        <taxon>Myrtales</taxon>
        <taxon>Lythraceae</taxon>
        <taxon>Punica</taxon>
    </lineage>
</organism>
<protein>
    <submittedName>
        <fullName evidence="2">Uncharacterized protein</fullName>
    </submittedName>
</protein>
<dbReference type="AlphaFoldDB" id="A0A2I0LEY6"/>
<sequence length="166" mass="18357">MRVTVLFASRAYLTSSPSLSQPSLDYYSNPPLEVQTIDQKTVKLSWGVTEGKVARVGAMRVEEKGPGPSVGDPNPTTKSACTNKECRQPWRWGRGHRLTAPTPESTGISSSRSRSIQGLRPLIGNSDPTFEVFDVLYGYQQPWWWGRGHRLAAQALSPSPPPNFFP</sequence>
<reference evidence="2 3" key="1">
    <citation type="submission" date="2017-11" db="EMBL/GenBank/DDBJ databases">
        <title>De-novo sequencing of pomegranate (Punica granatum L.) genome.</title>
        <authorList>
            <person name="Akparov Z."/>
            <person name="Amiraslanov A."/>
            <person name="Hajiyeva S."/>
            <person name="Abbasov M."/>
            <person name="Kaur K."/>
            <person name="Hamwieh A."/>
            <person name="Solovyev V."/>
            <person name="Salamov A."/>
            <person name="Braich B."/>
            <person name="Kosarev P."/>
            <person name="Mahmoud A."/>
            <person name="Hajiyev E."/>
            <person name="Babayeva S."/>
            <person name="Izzatullayeva V."/>
            <person name="Mammadov A."/>
            <person name="Mammadov A."/>
            <person name="Sharifova S."/>
            <person name="Ojaghi J."/>
            <person name="Eynullazada K."/>
            <person name="Bayramov B."/>
            <person name="Abdulazimova A."/>
            <person name="Shahmuradov I."/>
        </authorList>
    </citation>
    <scope>NUCLEOTIDE SEQUENCE [LARGE SCALE GENOMIC DNA]</scope>
    <source>
        <strain evidence="3">cv. AG2017</strain>
        <tissue evidence="2">Leaf</tissue>
    </source>
</reference>
<accession>A0A2I0LEY6</accession>
<evidence type="ECO:0000313" key="3">
    <source>
        <dbReference type="Proteomes" id="UP000233551"/>
    </source>
</evidence>